<comment type="caution">
    <text evidence="2">The sequence shown here is derived from an EMBL/GenBank/DDBJ whole genome shotgun (WGS) entry which is preliminary data.</text>
</comment>
<evidence type="ECO:0000256" key="1">
    <source>
        <dbReference type="SAM" id="MobiDB-lite"/>
    </source>
</evidence>
<gene>
    <name evidence="2" type="ORF">FHS23_003445</name>
</gene>
<name>A0A839S2T5_9PSEU</name>
<dbReference type="RefSeq" id="WP_183656593.1">
    <property type="nucleotide sequence ID" value="NZ_JACHWU010000004.1"/>
</dbReference>
<dbReference type="AlphaFoldDB" id="A0A839S2T5"/>
<organism evidence="2 3">
    <name type="scientific">Prauserella isguenensis</name>
    <dbReference type="NCBI Taxonomy" id="1470180"/>
    <lineage>
        <taxon>Bacteria</taxon>
        <taxon>Bacillati</taxon>
        <taxon>Actinomycetota</taxon>
        <taxon>Actinomycetes</taxon>
        <taxon>Pseudonocardiales</taxon>
        <taxon>Pseudonocardiaceae</taxon>
        <taxon>Prauserella</taxon>
    </lineage>
</organism>
<keyword evidence="3" id="KW-1185">Reference proteome</keyword>
<reference evidence="2 3" key="1">
    <citation type="submission" date="2020-08" db="EMBL/GenBank/DDBJ databases">
        <title>Genomic Encyclopedia of Type Strains, Phase III (KMG-III): the genomes of soil and plant-associated and newly described type strains.</title>
        <authorList>
            <person name="Whitman W."/>
        </authorList>
    </citation>
    <scope>NUCLEOTIDE SEQUENCE [LARGE SCALE GENOMIC DNA]</scope>
    <source>
        <strain evidence="2 3">CECT 8577</strain>
    </source>
</reference>
<evidence type="ECO:0000313" key="2">
    <source>
        <dbReference type="EMBL" id="MBB3052411.1"/>
    </source>
</evidence>
<proteinExistence type="predicted"/>
<evidence type="ECO:0000313" key="3">
    <source>
        <dbReference type="Proteomes" id="UP000550714"/>
    </source>
</evidence>
<protein>
    <submittedName>
        <fullName evidence="2">Uncharacterized protein</fullName>
    </submittedName>
</protein>
<sequence>MSNREMSELRSTISRLKQCVGDLRTRYGETPAVHRLANDVERLDIDAVELDECAAVPAQGRGAPIIDRSEVVPVPDTPYDPSLWDDADDEGVGGYHGHRL</sequence>
<accession>A0A839S2T5</accession>
<feature type="region of interest" description="Disordered" evidence="1">
    <location>
        <begin position="76"/>
        <end position="100"/>
    </location>
</feature>
<dbReference type="EMBL" id="JACHWU010000004">
    <property type="protein sequence ID" value="MBB3052411.1"/>
    <property type="molecule type" value="Genomic_DNA"/>
</dbReference>
<dbReference type="Proteomes" id="UP000550714">
    <property type="component" value="Unassembled WGS sequence"/>
</dbReference>